<evidence type="ECO:0000256" key="1">
    <source>
        <dbReference type="PROSITE-ProRule" id="PRU00339"/>
    </source>
</evidence>
<evidence type="ECO:0000313" key="3">
    <source>
        <dbReference type="EMBL" id="QRQ80999.1"/>
    </source>
</evidence>
<dbReference type="Gene3D" id="1.25.40.10">
    <property type="entry name" value="Tetratricopeptide repeat domain"/>
    <property type="match status" value="2"/>
</dbReference>
<evidence type="ECO:0000313" key="4">
    <source>
        <dbReference type="Proteomes" id="UP000653156"/>
    </source>
</evidence>
<protein>
    <recommendedName>
        <fullName evidence="5">Tetratricopeptide repeat protein</fullName>
    </recommendedName>
</protein>
<keyword evidence="4" id="KW-1185">Reference proteome</keyword>
<evidence type="ECO:0008006" key="5">
    <source>
        <dbReference type="Google" id="ProtNLM"/>
    </source>
</evidence>
<organism evidence="3 4">
    <name type="scientific">Paralysiella testudinis</name>
    <dbReference type="NCBI Taxonomy" id="2809020"/>
    <lineage>
        <taxon>Bacteria</taxon>
        <taxon>Pseudomonadati</taxon>
        <taxon>Pseudomonadota</taxon>
        <taxon>Betaproteobacteria</taxon>
        <taxon>Neisseriales</taxon>
        <taxon>Neisseriaceae</taxon>
        <taxon>Paralysiella</taxon>
    </lineage>
</organism>
<sequence length="611" mass="67237">MLHWAYRITPVAMALMLLPAAAQANEAASGAQLPAIETKLQHAKTQVLRQDNSERQQRVAIAERANNVFSLLASEMVLNQGQAGSALATYMVMLERTRDPEVAERGMEIALNADAVAQAEAILTRWQQLEPTPSAAQKRMVWEMALARGDVAAVAAGLDGVLADASDYKTRRIFLQMAQMSLRHPELAADAAAPIHTAAQNHADMPEAMIADAIFSAQSNRNQDAVSALQKLAELDGDVRPATLLTLKLINQYRPQVLVSFFKQTDINALSPMWQSLYVDTLISSKQWPQAYAWLQKLLNQSPDADLYLQAAVLSVNQRAPTADTLGYLDKAYAIGTQAQKSRAAFLAATRLMDDKQTAPARAWAEKITAADMAFDKQLLLASIAAEDKNWAAAHRHVDAAAAISPQTGLLYDGGDLWRLRLFVIGQYQTPAQKLASYNRLLTQAEKAAASPERTERIAEVLYERGVVYADDLNQPQRAVVDLRRFVAMKPDSAAGLNALGYTMLSLPKSEWAEAMRLIEEAYQLDSQSAAINDSLGWAYFLKGDAEAALPHLQFAYDQTPDAEVGAHLGEVLWTLGQHEKARLVWRTALQQEPQHRVLRDTLRRLGVANP</sequence>
<proteinExistence type="predicted"/>
<gene>
    <name evidence="3" type="ORF">JQU52_09670</name>
</gene>
<feature type="chain" id="PRO_5034117656" description="Tetratricopeptide repeat protein" evidence="2">
    <location>
        <begin position="25"/>
        <end position="611"/>
    </location>
</feature>
<reference evidence="3" key="1">
    <citation type="submission" date="2021-02" db="EMBL/GenBank/DDBJ databases">
        <title>Neisseriaceae sp. 26B isolated from the cloaca of a Common Toad-headed Turtle (Mesoclemmys nasuta).</title>
        <authorList>
            <person name="Spergser J."/>
            <person name="Busse H.-J."/>
        </authorList>
    </citation>
    <scope>NUCLEOTIDE SEQUENCE</scope>
    <source>
        <strain evidence="3">26B</strain>
    </source>
</reference>
<name>A0A892ZJB0_9NEIS</name>
<dbReference type="SUPFAM" id="SSF48452">
    <property type="entry name" value="TPR-like"/>
    <property type="match status" value="1"/>
</dbReference>
<keyword evidence="1" id="KW-0802">TPR repeat</keyword>
<keyword evidence="2" id="KW-0732">Signal</keyword>
<dbReference type="PROSITE" id="PS50005">
    <property type="entry name" value="TPR"/>
    <property type="match status" value="1"/>
</dbReference>
<dbReference type="KEGG" id="ptes:JQU52_09670"/>
<dbReference type="InterPro" id="IPR011990">
    <property type="entry name" value="TPR-like_helical_dom_sf"/>
</dbReference>
<dbReference type="Proteomes" id="UP000653156">
    <property type="component" value="Chromosome"/>
</dbReference>
<dbReference type="RefSeq" id="WP_230338282.1">
    <property type="nucleotide sequence ID" value="NZ_CP069798.1"/>
</dbReference>
<feature type="signal peptide" evidence="2">
    <location>
        <begin position="1"/>
        <end position="24"/>
    </location>
</feature>
<accession>A0A892ZJB0</accession>
<feature type="repeat" description="TPR" evidence="1">
    <location>
        <begin position="563"/>
        <end position="596"/>
    </location>
</feature>
<dbReference type="EMBL" id="CP069798">
    <property type="protein sequence ID" value="QRQ80999.1"/>
    <property type="molecule type" value="Genomic_DNA"/>
</dbReference>
<evidence type="ECO:0000256" key="2">
    <source>
        <dbReference type="SAM" id="SignalP"/>
    </source>
</evidence>
<dbReference type="AlphaFoldDB" id="A0A892ZJB0"/>
<dbReference type="InterPro" id="IPR019734">
    <property type="entry name" value="TPR_rpt"/>
</dbReference>